<reference evidence="1 2" key="1">
    <citation type="submission" date="2015-08" db="EMBL/GenBank/DDBJ databases">
        <title>Next Generation Sequencing and Analysis of the Genome of Puccinia sorghi L Schw, the Causal Agent of Maize Common Rust.</title>
        <authorList>
            <person name="Rochi L."/>
            <person name="Burguener G."/>
            <person name="Darino M."/>
            <person name="Turjanski A."/>
            <person name="Kreff E."/>
            <person name="Dieguez M.J."/>
            <person name="Sacco F."/>
        </authorList>
    </citation>
    <scope>NUCLEOTIDE SEQUENCE [LARGE SCALE GENOMIC DNA]</scope>
    <source>
        <strain evidence="1 2">RO10H11247</strain>
    </source>
</reference>
<dbReference type="AlphaFoldDB" id="A0A0L6VPD0"/>
<name>A0A0L6VPD0_9BASI</name>
<comment type="caution">
    <text evidence="1">The sequence shown here is derived from an EMBL/GenBank/DDBJ whole genome shotgun (WGS) entry which is preliminary data.</text>
</comment>
<sequence length="83" mass="9606">MLSPHPGNILELANPMVNSKLNFYPVEEDGFYFYKCSQILILEKHFYIYEPTQPQTTGEVSEDNVNLLIPKSLPSKSEHLFFL</sequence>
<dbReference type="VEuPathDB" id="FungiDB:VP01_1253g4"/>
<keyword evidence="2" id="KW-1185">Reference proteome</keyword>
<accession>A0A0L6VPD0</accession>
<organism evidence="1 2">
    <name type="scientific">Puccinia sorghi</name>
    <dbReference type="NCBI Taxonomy" id="27349"/>
    <lineage>
        <taxon>Eukaryota</taxon>
        <taxon>Fungi</taxon>
        <taxon>Dikarya</taxon>
        <taxon>Basidiomycota</taxon>
        <taxon>Pucciniomycotina</taxon>
        <taxon>Pucciniomycetes</taxon>
        <taxon>Pucciniales</taxon>
        <taxon>Pucciniaceae</taxon>
        <taxon>Puccinia</taxon>
    </lineage>
</organism>
<dbReference type="EMBL" id="LAVV01002821">
    <property type="protein sequence ID" value="KNZ62574.1"/>
    <property type="molecule type" value="Genomic_DNA"/>
</dbReference>
<gene>
    <name evidence="1" type="ORF">VP01_1253g4</name>
</gene>
<evidence type="ECO:0000313" key="2">
    <source>
        <dbReference type="Proteomes" id="UP000037035"/>
    </source>
</evidence>
<proteinExistence type="predicted"/>
<dbReference type="Proteomes" id="UP000037035">
    <property type="component" value="Unassembled WGS sequence"/>
</dbReference>
<evidence type="ECO:0000313" key="1">
    <source>
        <dbReference type="EMBL" id="KNZ62574.1"/>
    </source>
</evidence>
<protein>
    <submittedName>
        <fullName evidence="1">Uncharacterized protein</fullName>
    </submittedName>
</protein>